<accession>A0A382YEX0</accession>
<feature type="non-terminal residue" evidence="7">
    <location>
        <position position="129"/>
    </location>
</feature>
<evidence type="ECO:0000256" key="5">
    <source>
        <dbReference type="SAM" id="Phobius"/>
    </source>
</evidence>
<keyword evidence="3 5" id="KW-1133">Transmembrane helix</keyword>
<feature type="transmembrane region" description="Helical" evidence="5">
    <location>
        <begin position="64"/>
        <end position="87"/>
    </location>
</feature>
<evidence type="ECO:0000313" key="7">
    <source>
        <dbReference type="EMBL" id="SVD81058.1"/>
    </source>
</evidence>
<dbReference type="PANTHER" id="PTHR43229">
    <property type="entry name" value="NODULATION PROTEIN J"/>
    <property type="match status" value="1"/>
</dbReference>
<dbReference type="AlphaFoldDB" id="A0A382YEX0"/>
<dbReference type="PANTHER" id="PTHR43229:SF2">
    <property type="entry name" value="NODULATION PROTEIN J"/>
    <property type="match status" value="1"/>
</dbReference>
<feature type="transmembrane region" description="Helical" evidence="5">
    <location>
        <begin position="108"/>
        <end position="128"/>
    </location>
</feature>
<protein>
    <recommendedName>
        <fullName evidence="6">ABC transmembrane type-2 domain-containing protein</fullName>
    </recommendedName>
</protein>
<evidence type="ECO:0000256" key="4">
    <source>
        <dbReference type="ARBA" id="ARBA00023136"/>
    </source>
</evidence>
<keyword evidence="4 5" id="KW-0472">Membrane</keyword>
<gene>
    <name evidence="7" type="ORF">METZ01_LOCUS433912</name>
</gene>
<comment type="subcellular location">
    <subcellularLocation>
        <location evidence="1">Membrane</location>
        <topology evidence="1">Multi-pass membrane protein</topology>
    </subcellularLocation>
</comment>
<dbReference type="InterPro" id="IPR047817">
    <property type="entry name" value="ABC2_TM_bact-type"/>
</dbReference>
<name>A0A382YEX0_9ZZZZ</name>
<evidence type="ECO:0000256" key="3">
    <source>
        <dbReference type="ARBA" id="ARBA00022989"/>
    </source>
</evidence>
<evidence type="ECO:0000259" key="6">
    <source>
        <dbReference type="PROSITE" id="PS51012"/>
    </source>
</evidence>
<sequence>MEMLKRNVRGAYTIWYRDIVRFKRDRVRMFSSLGMPIVYLFVFGSGLSPAMREMGGGNIDFKQFMFPGVLTMTVLFTSVFSAVSIVWDREFGFLKEVMVAPVSRVAVALGKVAGGSTVSLFQGLIVLLL</sequence>
<feature type="domain" description="ABC transmembrane type-2" evidence="6">
    <location>
        <begin position="27"/>
        <end position="129"/>
    </location>
</feature>
<evidence type="ECO:0000256" key="2">
    <source>
        <dbReference type="ARBA" id="ARBA00022692"/>
    </source>
</evidence>
<feature type="transmembrane region" description="Helical" evidence="5">
    <location>
        <begin position="27"/>
        <end position="44"/>
    </location>
</feature>
<evidence type="ECO:0000256" key="1">
    <source>
        <dbReference type="ARBA" id="ARBA00004141"/>
    </source>
</evidence>
<proteinExistence type="predicted"/>
<reference evidence="7" key="1">
    <citation type="submission" date="2018-05" db="EMBL/GenBank/DDBJ databases">
        <authorList>
            <person name="Lanie J.A."/>
            <person name="Ng W.-L."/>
            <person name="Kazmierczak K.M."/>
            <person name="Andrzejewski T.M."/>
            <person name="Davidsen T.M."/>
            <person name="Wayne K.J."/>
            <person name="Tettelin H."/>
            <person name="Glass J.I."/>
            <person name="Rusch D."/>
            <person name="Podicherti R."/>
            <person name="Tsui H.-C.T."/>
            <person name="Winkler M.E."/>
        </authorList>
    </citation>
    <scope>NUCLEOTIDE SEQUENCE</scope>
</reference>
<dbReference type="PROSITE" id="PS51012">
    <property type="entry name" value="ABC_TM2"/>
    <property type="match status" value="1"/>
</dbReference>
<dbReference type="InterPro" id="IPR051784">
    <property type="entry name" value="Nod_factor_ABC_transporter"/>
</dbReference>
<dbReference type="Pfam" id="PF01061">
    <property type="entry name" value="ABC2_membrane"/>
    <property type="match status" value="1"/>
</dbReference>
<keyword evidence="2 5" id="KW-0812">Transmembrane</keyword>
<dbReference type="InterPro" id="IPR013525">
    <property type="entry name" value="ABC2_TM"/>
</dbReference>
<organism evidence="7">
    <name type="scientific">marine metagenome</name>
    <dbReference type="NCBI Taxonomy" id="408172"/>
    <lineage>
        <taxon>unclassified sequences</taxon>
        <taxon>metagenomes</taxon>
        <taxon>ecological metagenomes</taxon>
    </lineage>
</organism>
<dbReference type="EMBL" id="UINC01174770">
    <property type="protein sequence ID" value="SVD81058.1"/>
    <property type="molecule type" value="Genomic_DNA"/>
</dbReference>
<dbReference type="GO" id="GO:0140359">
    <property type="term" value="F:ABC-type transporter activity"/>
    <property type="evidence" value="ECO:0007669"/>
    <property type="project" value="InterPro"/>
</dbReference>
<dbReference type="GO" id="GO:0016020">
    <property type="term" value="C:membrane"/>
    <property type="evidence" value="ECO:0007669"/>
    <property type="project" value="UniProtKB-SubCell"/>
</dbReference>